<proteinExistence type="predicted"/>
<dbReference type="RefSeq" id="WP_074462893.1">
    <property type="nucleotide sequence ID" value="NZ_FMUR01000015.1"/>
</dbReference>
<organism evidence="7 8">
    <name type="scientific">Butyrivibrio hungatei</name>
    <dbReference type="NCBI Taxonomy" id="185008"/>
    <lineage>
        <taxon>Bacteria</taxon>
        <taxon>Bacillati</taxon>
        <taxon>Bacillota</taxon>
        <taxon>Clostridia</taxon>
        <taxon>Lachnospirales</taxon>
        <taxon>Lachnospiraceae</taxon>
        <taxon>Butyrivibrio</taxon>
    </lineage>
</organism>
<keyword evidence="8" id="KW-1185">Reference proteome</keyword>
<dbReference type="EMBL" id="FMUR01000015">
    <property type="protein sequence ID" value="SCY39346.1"/>
    <property type="molecule type" value="Genomic_DNA"/>
</dbReference>
<feature type="transmembrane region" description="Helical" evidence="5">
    <location>
        <begin position="166"/>
        <end position="185"/>
    </location>
</feature>
<feature type="transmembrane region" description="Helical" evidence="5">
    <location>
        <begin position="216"/>
        <end position="233"/>
    </location>
</feature>
<evidence type="ECO:0000256" key="5">
    <source>
        <dbReference type="SAM" id="Phobius"/>
    </source>
</evidence>
<dbReference type="Pfam" id="PF04932">
    <property type="entry name" value="Wzy_C"/>
    <property type="match status" value="1"/>
</dbReference>
<evidence type="ECO:0000313" key="8">
    <source>
        <dbReference type="Proteomes" id="UP000183047"/>
    </source>
</evidence>
<evidence type="ECO:0000313" key="7">
    <source>
        <dbReference type="EMBL" id="SCY39346.1"/>
    </source>
</evidence>
<keyword evidence="4 5" id="KW-0472">Membrane</keyword>
<dbReference type="PANTHER" id="PTHR37422">
    <property type="entry name" value="TEICHURONIC ACID BIOSYNTHESIS PROTEIN TUAE"/>
    <property type="match status" value="1"/>
</dbReference>
<comment type="subcellular location">
    <subcellularLocation>
        <location evidence="1">Membrane</location>
        <topology evidence="1">Multi-pass membrane protein</topology>
    </subcellularLocation>
</comment>
<keyword evidence="2 5" id="KW-0812">Transmembrane</keyword>
<dbReference type="GO" id="GO:0016874">
    <property type="term" value="F:ligase activity"/>
    <property type="evidence" value="ECO:0007669"/>
    <property type="project" value="UniProtKB-KW"/>
</dbReference>
<feature type="transmembrane region" description="Helical" evidence="5">
    <location>
        <begin position="98"/>
        <end position="116"/>
    </location>
</feature>
<accession>A0A1G5FJC8</accession>
<feature type="domain" description="O-antigen ligase-related" evidence="6">
    <location>
        <begin position="201"/>
        <end position="416"/>
    </location>
</feature>
<evidence type="ECO:0000256" key="1">
    <source>
        <dbReference type="ARBA" id="ARBA00004141"/>
    </source>
</evidence>
<gene>
    <name evidence="7" type="ORF">SAMN02910451_02430</name>
</gene>
<dbReference type="OrthoDB" id="9796676at2"/>
<evidence type="ECO:0000256" key="2">
    <source>
        <dbReference type="ARBA" id="ARBA00022692"/>
    </source>
</evidence>
<feature type="transmembrane region" description="Helical" evidence="5">
    <location>
        <begin position="194"/>
        <end position="210"/>
    </location>
</feature>
<reference evidence="8" key="1">
    <citation type="submission" date="2016-10" db="EMBL/GenBank/DDBJ databases">
        <authorList>
            <person name="Varghese N."/>
            <person name="Submissions S."/>
        </authorList>
    </citation>
    <scope>NUCLEOTIDE SEQUENCE [LARGE SCALE GENOMIC DNA]</scope>
    <source>
        <strain evidence="8">XBD2006</strain>
    </source>
</reference>
<dbReference type="PANTHER" id="PTHR37422:SF13">
    <property type="entry name" value="LIPOPOLYSACCHARIDE BIOSYNTHESIS PROTEIN PA4999-RELATED"/>
    <property type="match status" value="1"/>
</dbReference>
<evidence type="ECO:0000259" key="6">
    <source>
        <dbReference type="Pfam" id="PF04932"/>
    </source>
</evidence>
<evidence type="ECO:0000256" key="4">
    <source>
        <dbReference type="ARBA" id="ARBA00023136"/>
    </source>
</evidence>
<feature type="transmembrane region" description="Helical" evidence="5">
    <location>
        <begin position="273"/>
        <end position="295"/>
    </location>
</feature>
<dbReference type="Proteomes" id="UP000183047">
    <property type="component" value="Unassembled WGS sequence"/>
</dbReference>
<feature type="transmembrane region" description="Helical" evidence="5">
    <location>
        <begin position="240"/>
        <end position="261"/>
    </location>
</feature>
<dbReference type="InterPro" id="IPR007016">
    <property type="entry name" value="O-antigen_ligase-rel_domated"/>
</dbReference>
<evidence type="ECO:0000256" key="3">
    <source>
        <dbReference type="ARBA" id="ARBA00022989"/>
    </source>
</evidence>
<dbReference type="GO" id="GO:0016020">
    <property type="term" value="C:membrane"/>
    <property type="evidence" value="ECO:0007669"/>
    <property type="project" value="UniProtKB-SubCell"/>
</dbReference>
<feature type="transmembrane region" description="Helical" evidence="5">
    <location>
        <begin position="123"/>
        <end position="146"/>
    </location>
</feature>
<protein>
    <submittedName>
        <fullName evidence="7">O-Antigen ligase</fullName>
    </submittedName>
</protein>
<feature type="transmembrane region" description="Helical" evidence="5">
    <location>
        <begin position="315"/>
        <end position="335"/>
    </location>
</feature>
<keyword evidence="3 5" id="KW-1133">Transmembrane helix</keyword>
<feature type="transmembrane region" description="Helical" evidence="5">
    <location>
        <begin position="67"/>
        <end position="86"/>
    </location>
</feature>
<dbReference type="AlphaFoldDB" id="A0A1G5FJC8"/>
<name>A0A1G5FJC8_9FIRM</name>
<feature type="transmembrane region" description="Helical" evidence="5">
    <location>
        <begin position="400"/>
        <end position="423"/>
    </location>
</feature>
<feature type="transmembrane region" description="Helical" evidence="5">
    <location>
        <begin position="456"/>
        <end position="476"/>
    </location>
</feature>
<feature type="transmembrane region" description="Helical" evidence="5">
    <location>
        <begin position="35"/>
        <end position="55"/>
    </location>
</feature>
<feature type="transmembrane region" description="Helical" evidence="5">
    <location>
        <begin position="7"/>
        <end position="23"/>
    </location>
</feature>
<sequence>MQYRKILLTFYLIMLSAILPIYMKDGYYMLGEEKWNIYMIISAAIAGLIIFAYISEFIEKGVEKSEIRSLFKVFLCLNLINLAFSVDQKVSFFGIEGWRTGFITMFLMLFFCFAYSEGLSTNGYVLAAIFITPFVISIIVIAERFGMHVLSVSGTDPSFVACIGNINWYAGYLSIFAPLGIGFAVTRELFGKEFYFWSLYSIALIMSLLVQGSDSALLILIGTYGLLIWYCLYEKERLQALMIQLFILGLSMFEVKILLGIFPEKYTYSDNILIRICDMNGGIFFMTVGLLSYMLLSINKEEEEESLKGERNRRIYRTVVSVIATAALIFVMLRFDDIAGNGRGTIWRVTLDMYKELPSFRKIIGVGRDCFSTYAYSKPARAEILINEFGENRLTNAHSIFLTELIEGGLAGLVGLLFLAFYVLGSLKKCNKEKGPAAIICALPIVSYYLNGMVSFSQVLSTPYAFICLGIGLYVANSGESQIGNGD</sequence>
<keyword evidence="7" id="KW-0436">Ligase</keyword>
<dbReference type="InterPro" id="IPR051533">
    <property type="entry name" value="WaaL-like"/>
</dbReference>